<comment type="caution">
    <text evidence="3">The sequence shown here is derived from an EMBL/GenBank/DDBJ whole genome shotgun (WGS) entry which is preliminary data.</text>
</comment>
<keyword evidence="2" id="KW-0812">Transmembrane</keyword>
<accession>A0ABQ3XKY1</accession>
<reference evidence="3 4" key="1">
    <citation type="submission" date="2021-01" db="EMBL/GenBank/DDBJ databases">
        <title>Whole genome shotgun sequence of Actinoplanes couchii NBRC 106145.</title>
        <authorList>
            <person name="Komaki H."/>
            <person name="Tamura T."/>
        </authorList>
    </citation>
    <scope>NUCLEOTIDE SEQUENCE [LARGE SCALE GENOMIC DNA]</scope>
    <source>
        <strain evidence="3 4">NBRC 106145</strain>
    </source>
</reference>
<protein>
    <submittedName>
        <fullName evidence="3">Uncharacterized protein</fullName>
    </submittedName>
</protein>
<feature type="transmembrane region" description="Helical" evidence="2">
    <location>
        <begin position="28"/>
        <end position="50"/>
    </location>
</feature>
<evidence type="ECO:0000313" key="4">
    <source>
        <dbReference type="Proteomes" id="UP000612282"/>
    </source>
</evidence>
<keyword evidence="2" id="KW-0472">Membrane</keyword>
<proteinExistence type="predicted"/>
<dbReference type="EMBL" id="BOMG01000094">
    <property type="protein sequence ID" value="GID59146.1"/>
    <property type="molecule type" value="Genomic_DNA"/>
</dbReference>
<evidence type="ECO:0000313" key="3">
    <source>
        <dbReference type="EMBL" id="GID59146.1"/>
    </source>
</evidence>
<keyword evidence="2" id="KW-1133">Transmembrane helix</keyword>
<dbReference type="RefSeq" id="WP_203804926.1">
    <property type="nucleotide sequence ID" value="NZ_BAAAQE010000094.1"/>
</dbReference>
<gene>
    <name evidence="3" type="ORF">Aco03nite_075500</name>
</gene>
<name>A0ABQ3XKY1_9ACTN</name>
<organism evidence="3 4">
    <name type="scientific">Actinoplanes couchii</name>
    <dbReference type="NCBI Taxonomy" id="403638"/>
    <lineage>
        <taxon>Bacteria</taxon>
        <taxon>Bacillati</taxon>
        <taxon>Actinomycetota</taxon>
        <taxon>Actinomycetes</taxon>
        <taxon>Micromonosporales</taxon>
        <taxon>Micromonosporaceae</taxon>
        <taxon>Actinoplanes</taxon>
    </lineage>
</organism>
<sequence>MFEFEDESPEPQPSSSGKDRAVSVARSFLLMIGLAVVALAAAGFLVIWAVDVLGTQSRS</sequence>
<evidence type="ECO:0000256" key="1">
    <source>
        <dbReference type="SAM" id="MobiDB-lite"/>
    </source>
</evidence>
<evidence type="ECO:0000256" key="2">
    <source>
        <dbReference type="SAM" id="Phobius"/>
    </source>
</evidence>
<feature type="region of interest" description="Disordered" evidence="1">
    <location>
        <begin position="1"/>
        <end position="20"/>
    </location>
</feature>
<dbReference type="Proteomes" id="UP000612282">
    <property type="component" value="Unassembled WGS sequence"/>
</dbReference>
<keyword evidence="4" id="KW-1185">Reference proteome</keyword>